<dbReference type="Pfam" id="PF22590">
    <property type="entry name" value="Cas3-like_C_2"/>
    <property type="match status" value="1"/>
</dbReference>
<keyword evidence="4" id="KW-0067">ATP-binding</keyword>
<dbReference type="InterPro" id="IPR011545">
    <property type="entry name" value="DEAD/DEAH_box_helicase_dom"/>
</dbReference>
<evidence type="ECO:0000259" key="6">
    <source>
        <dbReference type="PROSITE" id="PS51192"/>
    </source>
</evidence>
<dbReference type="PANTHER" id="PTHR24031">
    <property type="entry name" value="RNA HELICASE"/>
    <property type="match status" value="1"/>
</dbReference>
<dbReference type="InterPro" id="IPR014001">
    <property type="entry name" value="Helicase_ATP-bd"/>
</dbReference>
<evidence type="ECO:0000313" key="9">
    <source>
        <dbReference type="Proteomes" id="UP000323483"/>
    </source>
</evidence>
<dbReference type="SMART" id="SM00487">
    <property type="entry name" value="DEXDc"/>
    <property type="match status" value="1"/>
</dbReference>
<sequence>MLLSDFGIDERFFAHTRGSDKEMLSTHLNLTCNYYQKIVTCKNLEPLIDSIIHTIDSANAVLIKEMFENAIFLHDLGKKNPCFQAKKMLNPLFKEHLNCGDSSHSRTGALEYISYYRPTINQIKDDTSFYRLTYILYNFAYHIDKHHGYLGNIESYCSKTTKEQNDHPDFNNIKNNIDEYLDNKFEFYILNKLLFSLLVSSDYYATTDYIAGLPIDDFGVFSSSAKQRLNELFSTFTCKLENPVGINKLRIELFQEAEQNLLKNLDKNIFYLEAPTGSGKTITSINLALKLLESNEHINKLFYIFPFNTLVEQTKNVFDEIFKNKLTIEVINSITPISTKDQEEEETKYEKSYINRLFFHAPAIITTHVALFNILFGTSKEDNFPLWQLANSVIILDEIQSYNNHLWHYMVEFFDQYAALLNIKIIIMSATLPKLDYFLKEKNNFVDLISKEKREYFFTHTLFKDRVQADFTFLNETMTFEHLEEILKAQPKSKKILFEFIKKKSAREFYTRIKATYKNVYELSGDDNKAYRQLIINKSKEDMPLIIIATQVIEAGVDIDMDIGFKDISTLDSEEQFMGRINRSCKREGKVYFFNMDEASEIYCNDHRLNFDLTHEIYRDILANKSFGVYYQEVLAEIKKSSDRFENGLLTNYDNFTTLLKKLNYKEIAKTMTLISSNNFTLYFPFKIDIAQYKGVQEFAPKNLEERFLSDGYLDGQKVWDAFLALNEIDGFAKKEVAKSRINALMQFFTFTIFKNHEGQRPSIGDEMYGYYFVQEYGNFITSEGKFDREQYNAIKNSHFL</sequence>
<dbReference type="InterPro" id="IPR006474">
    <property type="entry name" value="Helicase_Cas3_CRISPR-ass_core"/>
</dbReference>
<dbReference type="Proteomes" id="UP000323483">
    <property type="component" value="Chromosome"/>
</dbReference>
<dbReference type="PROSITE" id="PS51643">
    <property type="entry name" value="HD_CAS3"/>
    <property type="match status" value="1"/>
</dbReference>
<dbReference type="InterPro" id="IPR006483">
    <property type="entry name" value="CRISPR-assoc_Cas3_HD"/>
</dbReference>
<evidence type="ECO:0000256" key="1">
    <source>
        <dbReference type="ARBA" id="ARBA00022741"/>
    </source>
</evidence>
<keyword evidence="3" id="KW-0347">Helicase</keyword>
<proteinExistence type="predicted"/>
<evidence type="ECO:0000256" key="3">
    <source>
        <dbReference type="ARBA" id="ARBA00022806"/>
    </source>
</evidence>
<dbReference type="InterPro" id="IPR054712">
    <property type="entry name" value="Cas3-like_dom"/>
</dbReference>
<dbReference type="NCBIfam" id="TIGR01596">
    <property type="entry name" value="cas3_HD"/>
    <property type="match status" value="1"/>
</dbReference>
<organism evidence="8 9">
    <name type="scientific">Sulfurospirillum multivorans</name>
    <name type="common">Dehalospirillum multivorans</name>
    <dbReference type="NCBI Taxonomy" id="66821"/>
    <lineage>
        <taxon>Bacteria</taxon>
        <taxon>Pseudomonadati</taxon>
        <taxon>Campylobacterota</taxon>
        <taxon>Epsilonproteobacteria</taxon>
        <taxon>Campylobacterales</taxon>
        <taxon>Sulfurospirillaceae</taxon>
        <taxon>Sulfurospirillum</taxon>
    </lineage>
</organism>
<evidence type="ECO:0000259" key="7">
    <source>
        <dbReference type="PROSITE" id="PS51643"/>
    </source>
</evidence>
<dbReference type="NCBIfam" id="TIGR01587">
    <property type="entry name" value="cas3_core"/>
    <property type="match status" value="1"/>
</dbReference>
<keyword evidence="5" id="KW-0051">Antiviral defense</keyword>
<dbReference type="Gene3D" id="3.40.50.300">
    <property type="entry name" value="P-loop containing nucleotide triphosphate hydrolases"/>
    <property type="match status" value="2"/>
</dbReference>
<protein>
    <submittedName>
        <fullName evidence="8">CRISPR-associated helicase Cas3</fullName>
    </submittedName>
</protein>
<dbReference type="SUPFAM" id="SSF52540">
    <property type="entry name" value="P-loop containing nucleoside triphosphate hydrolases"/>
    <property type="match status" value="1"/>
</dbReference>
<reference evidence="8" key="1">
    <citation type="submission" date="2019-08" db="EMBL/GenBank/DDBJ databases">
        <title>Organohalide respiration in Sulfurospirillum species is regulated by a two-component system as unraveled by comparative genomics, and transcriptomics, and regulator binding studies.</title>
        <authorList>
            <person name="Goris T."/>
            <person name="Esken J."/>
            <person name="Gadkari J."/>
            <person name="Bischler T."/>
            <person name="Foerstner K."/>
            <person name="Sharma C.M."/>
            <person name="Diekert G."/>
            <person name="Schubert T."/>
        </authorList>
    </citation>
    <scope>NUCLEOTIDE SEQUENCE [LARGE SCALE GENOMIC DNA]</scope>
    <source>
        <strain evidence="8">N</strain>
    </source>
</reference>
<dbReference type="EMBL" id="CP042966">
    <property type="protein sequence ID" value="QEH05908.1"/>
    <property type="molecule type" value="Genomic_DNA"/>
</dbReference>
<keyword evidence="2" id="KW-0378">Hydrolase</keyword>
<dbReference type="CDD" id="cd09641">
    <property type="entry name" value="Cas3''_I"/>
    <property type="match status" value="1"/>
</dbReference>
<gene>
    <name evidence="8" type="ORF">SMN_1134</name>
</gene>
<evidence type="ECO:0000256" key="2">
    <source>
        <dbReference type="ARBA" id="ARBA00022801"/>
    </source>
</evidence>
<accession>A0ABX5YZL1</accession>
<feature type="domain" description="HD Cas3-type" evidence="7">
    <location>
        <begin position="48"/>
        <end position="204"/>
    </location>
</feature>
<name>A0ABX5YZL1_SULMU</name>
<keyword evidence="9" id="KW-1185">Reference proteome</keyword>
<keyword evidence="1" id="KW-0547">Nucleotide-binding</keyword>
<evidence type="ECO:0000256" key="5">
    <source>
        <dbReference type="ARBA" id="ARBA00023118"/>
    </source>
</evidence>
<feature type="domain" description="Helicase ATP-binding" evidence="6">
    <location>
        <begin position="261"/>
        <end position="450"/>
    </location>
</feature>
<evidence type="ECO:0000256" key="4">
    <source>
        <dbReference type="ARBA" id="ARBA00022840"/>
    </source>
</evidence>
<dbReference type="Pfam" id="PF00270">
    <property type="entry name" value="DEAD"/>
    <property type="match status" value="1"/>
</dbReference>
<dbReference type="InterPro" id="IPR027417">
    <property type="entry name" value="P-loop_NTPase"/>
</dbReference>
<evidence type="ECO:0000313" key="8">
    <source>
        <dbReference type="EMBL" id="QEH05908.1"/>
    </source>
</evidence>
<dbReference type="PROSITE" id="PS51192">
    <property type="entry name" value="HELICASE_ATP_BIND_1"/>
    <property type="match status" value="1"/>
</dbReference>